<dbReference type="AlphaFoldDB" id="A0A166UDT3"/>
<keyword evidence="8" id="KW-1185">Reference proteome</keyword>
<dbReference type="CDD" id="cd01167">
    <property type="entry name" value="bac_FRK"/>
    <property type="match status" value="1"/>
</dbReference>
<dbReference type="InterPro" id="IPR029056">
    <property type="entry name" value="Ribokinase-like"/>
</dbReference>
<evidence type="ECO:0000313" key="8">
    <source>
        <dbReference type="Proteomes" id="UP000076643"/>
    </source>
</evidence>
<keyword evidence="2" id="KW-0808">Transferase</keyword>
<evidence type="ECO:0000256" key="5">
    <source>
        <dbReference type="ARBA" id="ARBA00022840"/>
    </source>
</evidence>
<evidence type="ECO:0000256" key="2">
    <source>
        <dbReference type="ARBA" id="ARBA00022679"/>
    </source>
</evidence>
<evidence type="ECO:0000256" key="1">
    <source>
        <dbReference type="ARBA" id="ARBA00010688"/>
    </source>
</evidence>
<protein>
    <recommendedName>
        <fullName evidence="6">Carbohydrate kinase PfkB domain-containing protein</fullName>
    </recommendedName>
</protein>
<dbReference type="InterPro" id="IPR050306">
    <property type="entry name" value="PfkB_Carbo_kinase"/>
</dbReference>
<dbReference type="EMBL" id="AUYB01000156">
    <property type="protein sequence ID" value="KZN29848.1"/>
    <property type="molecule type" value="Genomic_DNA"/>
</dbReference>
<evidence type="ECO:0000256" key="4">
    <source>
        <dbReference type="ARBA" id="ARBA00022777"/>
    </source>
</evidence>
<dbReference type="GO" id="GO:0005524">
    <property type="term" value="F:ATP binding"/>
    <property type="evidence" value="ECO:0007669"/>
    <property type="project" value="UniProtKB-KW"/>
</dbReference>
<evidence type="ECO:0000313" key="7">
    <source>
        <dbReference type="EMBL" id="KZN29848.1"/>
    </source>
</evidence>
<feature type="domain" description="Carbohydrate kinase PfkB" evidence="6">
    <location>
        <begin position="2"/>
        <end position="311"/>
    </location>
</feature>
<accession>A0A166UDT3</accession>
<comment type="similarity">
    <text evidence="1">Belongs to the carbohydrate kinase PfkB family.</text>
</comment>
<dbReference type="InterPro" id="IPR002173">
    <property type="entry name" value="Carboh/pur_kinase_PfkB_CS"/>
</dbReference>
<dbReference type="PROSITE" id="PS00583">
    <property type="entry name" value="PFKB_KINASES_1"/>
    <property type="match status" value="1"/>
</dbReference>
<dbReference type="PANTHER" id="PTHR43085">
    <property type="entry name" value="HEXOKINASE FAMILY MEMBER"/>
    <property type="match status" value="1"/>
</dbReference>
<dbReference type="SUPFAM" id="SSF53613">
    <property type="entry name" value="Ribokinase-like"/>
    <property type="match status" value="1"/>
</dbReference>
<dbReference type="PANTHER" id="PTHR43085:SF1">
    <property type="entry name" value="PSEUDOURIDINE KINASE-RELATED"/>
    <property type="match status" value="1"/>
</dbReference>
<keyword evidence="5" id="KW-0067">ATP-binding</keyword>
<sequence length="316" mass="35080">MSVICFGEALIDFLSDGKQPESFTKFAGGAPANVSVAVAEQGVDSTFCGMLGDDMFGHFINEELQAHKVNTQYVKFTPEAKTALAFVSLDQDGERSFSFYRPPAADLLFRVEHFDPQMFALNKVLHVCSNSLTEKNIYLTTVTAMQHAKANGLVKSFDMNLRENLWPSMNNCLERIWHILSQSDLVKLSSEELMFLNKHAHPDQDPQKTIEAIFKTNVKLLIVTDGPNDIRYFTNNFSGYISPPSVKAVDTTAGGDAFVGGLLADIVRRLSESTFSDLYKNEKEIIDIINFSSKCGAYAVTRYGAFSSLPTKHDIS</sequence>
<gene>
    <name evidence="7" type="ORF">N475_25210</name>
</gene>
<keyword evidence="4" id="KW-0418">Kinase</keyword>
<dbReference type="PATRIC" id="fig|1365250.3.peg.5041"/>
<comment type="caution">
    <text evidence="7">The sequence shown here is derived from an EMBL/GenBank/DDBJ whole genome shotgun (WGS) entry which is preliminary data.</text>
</comment>
<name>A0A166UDT3_9GAMM</name>
<evidence type="ECO:0000256" key="3">
    <source>
        <dbReference type="ARBA" id="ARBA00022741"/>
    </source>
</evidence>
<dbReference type="PROSITE" id="PS00584">
    <property type="entry name" value="PFKB_KINASES_2"/>
    <property type="match status" value="1"/>
</dbReference>
<evidence type="ECO:0000259" key="6">
    <source>
        <dbReference type="Pfam" id="PF00294"/>
    </source>
</evidence>
<proteinExistence type="inferred from homology"/>
<dbReference type="Gene3D" id="3.40.1190.20">
    <property type="match status" value="1"/>
</dbReference>
<keyword evidence="3" id="KW-0547">Nucleotide-binding</keyword>
<dbReference type="STRING" id="43657.S4054249_22755"/>
<dbReference type="InterPro" id="IPR011611">
    <property type="entry name" value="PfkB_dom"/>
</dbReference>
<reference evidence="7 8" key="1">
    <citation type="submission" date="2013-07" db="EMBL/GenBank/DDBJ databases">
        <title>Comparative Genomic and Metabolomic Analysis of Twelve Strains of Pseudoalteromonas luteoviolacea.</title>
        <authorList>
            <person name="Vynne N.G."/>
            <person name="Mansson M."/>
            <person name="Gram L."/>
        </authorList>
    </citation>
    <scope>NUCLEOTIDE SEQUENCE [LARGE SCALE GENOMIC DNA]</scope>
    <source>
        <strain evidence="7 8">DSM 6061</strain>
    </source>
</reference>
<dbReference type="Pfam" id="PF00294">
    <property type="entry name" value="PfkB"/>
    <property type="match status" value="1"/>
</dbReference>
<dbReference type="RefSeq" id="WP_063366086.1">
    <property type="nucleotide sequence ID" value="NZ_AQHB01000049.1"/>
</dbReference>
<dbReference type="Proteomes" id="UP000076643">
    <property type="component" value="Unassembled WGS sequence"/>
</dbReference>
<organism evidence="7 8">
    <name type="scientific">Pseudoalteromonas luteoviolacea DSM 6061</name>
    <dbReference type="NCBI Taxonomy" id="1365250"/>
    <lineage>
        <taxon>Bacteria</taxon>
        <taxon>Pseudomonadati</taxon>
        <taxon>Pseudomonadota</taxon>
        <taxon>Gammaproteobacteria</taxon>
        <taxon>Alteromonadales</taxon>
        <taxon>Pseudoalteromonadaceae</taxon>
        <taxon>Pseudoalteromonas</taxon>
    </lineage>
</organism>
<dbReference type="GO" id="GO:0016301">
    <property type="term" value="F:kinase activity"/>
    <property type="evidence" value="ECO:0007669"/>
    <property type="project" value="UniProtKB-KW"/>
</dbReference>